<dbReference type="FunFam" id="3.20.20.450:FF:000001">
    <property type="entry name" value="Cyclic di-GMP phosphodiesterase yahA"/>
    <property type="match status" value="1"/>
</dbReference>
<dbReference type="Pfam" id="PF00563">
    <property type="entry name" value="EAL"/>
    <property type="match status" value="1"/>
</dbReference>
<evidence type="ECO:0000259" key="3">
    <source>
        <dbReference type="PROSITE" id="PS50883"/>
    </source>
</evidence>
<dbReference type="PROSITE" id="PS50110">
    <property type="entry name" value="RESPONSE_REGULATORY"/>
    <property type="match status" value="1"/>
</dbReference>
<dbReference type="GO" id="GO:0000160">
    <property type="term" value="P:phosphorelay signal transduction system"/>
    <property type="evidence" value="ECO:0007669"/>
    <property type="project" value="InterPro"/>
</dbReference>
<dbReference type="CDD" id="cd01949">
    <property type="entry name" value="GGDEF"/>
    <property type="match status" value="1"/>
</dbReference>
<keyword evidence="1" id="KW-0597">Phosphoprotein</keyword>
<dbReference type="Pfam" id="PF00072">
    <property type="entry name" value="Response_reg"/>
    <property type="match status" value="1"/>
</dbReference>
<dbReference type="InterPro" id="IPR000160">
    <property type="entry name" value="GGDEF_dom"/>
</dbReference>
<dbReference type="SUPFAM" id="SSF141868">
    <property type="entry name" value="EAL domain-like"/>
    <property type="match status" value="1"/>
</dbReference>
<dbReference type="PROSITE" id="PS50887">
    <property type="entry name" value="GGDEF"/>
    <property type="match status" value="1"/>
</dbReference>
<dbReference type="RefSeq" id="WP_229640037.1">
    <property type="nucleotide sequence ID" value="NZ_JADWDC010000015.1"/>
</dbReference>
<dbReference type="EMBL" id="JADWDC010000015">
    <property type="protein sequence ID" value="MCC0177000.1"/>
    <property type="molecule type" value="Genomic_DNA"/>
</dbReference>
<dbReference type="Proteomes" id="UP000729733">
    <property type="component" value="Unassembled WGS sequence"/>
</dbReference>
<dbReference type="InterPro" id="IPR001789">
    <property type="entry name" value="Sig_transdc_resp-reg_receiver"/>
</dbReference>
<dbReference type="PROSITE" id="PS50883">
    <property type="entry name" value="EAL"/>
    <property type="match status" value="1"/>
</dbReference>
<evidence type="ECO:0000256" key="1">
    <source>
        <dbReference type="PROSITE-ProRule" id="PRU00169"/>
    </source>
</evidence>
<dbReference type="SMART" id="SM00448">
    <property type="entry name" value="REC"/>
    <property type="match status" value="1"/>
</dbReference>
<name>A0A964BPG8_9CYAN</name>
<dbReference type="InterPro" id="IPR043128">
    <property type="entry name" value="Rev_trsase/Diguanyl_cyclase"/>
</dbReference>
<dbReference type="GO" id="GO:0071111">
    <property type="term" value="F:cyclic-guanylate-specific phosphodiesterase activity"/>
    <property type="evidence" value="ECO:0007669"/>
    <property type="project" value="InterPro"/>
</dbReference>
<dbReference type="SUPFAM" id="SSF52172">
    <property type="entry name" value="CheY-like"/>
    <property type="match status" value="1"/>
</dbReference>
<proteinExistence type="predicted"/>
<dbReference type="AlphaFoldDB" id="A0A964BPG8"/>
<dbReference type="CDD" id="cd01948">
    <property type="entry name" value="EAL"/>
    <property type="match status" value="1"/>
</dbReference>
<dbReference type="Gene3D" id="3.40.50.2300">
    <property type="match status" value="1"/>
</dbReference>
<dbReference type="SUPFAM" id="SSF55073">
    <property type="entry name" value="Nucleotide cyclase"/>
    <property type="match status" value="1"/>
</dbReference>
<dbReference type="PANTHER" id="PTHR33121:SF71">
    <property type="entry name" value="OXYGEN SENSOR PROTEIN DOSP"/>
    <property type="match status" value="1"/>
</dbReference>
<organism evidence="5 6">
    <name type="scientific">Waterburya agarophytonicola KI4</name>
    <dbReference type="NCBI Taxonomy" id="2874699"/>
    <lineage>
        <taxon>Bacteria</taxon>
        <taxon>Bacillati</taxon>
        <taxon>Cyanobacteriota</taxon>
        <taxon>Cyanophyceae</taxon>
        <taxon>Pleurocapsales</taxon>
        <taxon>Hyellaceae</taxon>
        <taxon>Waterburya</taxon>
        <taxon>Waterburya agarophytonicola</taxon>
    </lineage>
</organism>
<dbReference type="SMART" id="SM00267">
    <property type="entry name" value="GGDEF"/>
    <property type="match status" value="1"/>
</dbReference>
<dbReference type="InterPro" id="IPR035919">
    <property type="entry name" value="EAL_sf"/>
</dbReference>
<feature type="modified residue" description="4-aspartylphosphate" evidence="1">
    <location>
        <position position="55"/>
    </location>
</feature>
<reference evidence="5" key="1">
    <citation type="journal article" date="2021" name="Antonie Van Leeuwenhoek">
        <title>Draft genome and description of Waterburya agarophytonicola gen. nov. sp. nov. (Pleurocapsales, Cyanobacteria): a seaweed symbiont.</title>
        <authorList>
            <person name="Bonthond G."/>
            <person name="Shalygin S."/>
            <person name="Bayer T."/>
            <person name="Weinberger F."/>
        </authorList>
    </citation>
    <scope>NUCLEOTIDE SEQUENCE</scope>
    <source>
        <strain evidence="5">KI4</strain>
    </source>
</reference>
<dbReference type="Gene3D" id="3.20.20.450">
    <property type="entry name" value="EAL domain"/>
    <property type="match status" value="1"/>
</dbReference>
<dbReference type="InterPro" id="IPR050706">
    <property type="entry name" value="Cyclic-di-GMP_PDE-like"/>
</dbReference>
<dbReference type="InterPro" id="IPR001633">
    <property type="entry name" value="EAL_dom"/>
</dbReference>
<comment type="caution">
    <text evidence="5">The sequence shown here is derived from an EMBL/GenBank/DDBJ whole genome shotgun (WGS) entry which is preliminary data.</text>
</comment>
<dbReference type="Pfam" id="PF00990">
    <property type="entry name" value="GGDEF"/>
    <property type="match status" value="1"/>
</dbReference>
<gene>
    <name evidence="5" type="ORF">I4641_08420</name>
</gene>
<dbReference type="Gene3D" id="3.30.70.270">
    <property type="match status" value="1"/>
</dbReference>
<feature type="domain" description="Response regulatory" evidence="2">
    <location>
        <begin position="5"/>
        <end position="120"/>
    </location>
</feature>
<sequence length="590" mass="67332">MSKINILIVEDELIIAKNTAKKLEKSGYHVDKIVSSGQAAIDYINTNQPDLILMDIAIKGEIDGIETAAKIKLISDIPIIFLTAYANDETLERASQTGCYGYLIKPFRDRELQATIKMSLSKYKEQSVIQKSLQDTIKEYSSNFDNIYVNNLTNLPNKLFLRDSFDYLISSLSNDDEQELKLVAFFNIHIDRFSKINNCLDSTQKNIFIKEIAERLNQYINNLSFQGITIHLQEDNFFVMIPLDRQIKASRYGQEILDLLQQAFYIDYHEIFLSASIGISFYPNDHQDIEILLEQAVKATQYAQKQGGNRCQLFTFAFNIKSSQATESLTMEAQLHHALEKKELELYYQPKIDLQTNLVAGTEALLRWNHPTLGRIPAEKFISIAEESGLMKPIGAWVLQEACQQAQIWHDEGLDFLKIGINLSGFQFKQTDLFHQITQVLFNTSLNPQSLELELTETILVDNIKANIQRLHLIKKLGIQIALDDFGTGYASLGYLQQFPFDLLKIDACFIHNIHNNEINAVITQNIIRMAHQLNLKVVAEGVETEAELKFLQTHKCDLVQGFLYSRPLEASQIKSLVHKIANSSRARIK</sequence>
<feature type="domain" description="GGDEF" evidence="4">
    <location>
        <begin position="181"/>
        <end position="316"/>
    </location>
</feature>
<evidence type="ECO:0000259" key="4">
    <source>
        <dbReference type="PROSITE" id="PS50887"/>
    </source>
</evidence>
<protein>
    <submittedName>
        <fullName evidence="5">EAL domain-containing protein</fullName>
    </submittedName>
</protein>
<dbReference type="CDD" id="cd17534">
    <property type="entry name" value="REC_DC-like"/>
    <property type="match status" value="1"/>
</dbReference>
<dbReference type="PANTHER" id="PTHR33121">
    <property type="entry name" value="CYCLIC DI-GMP PHOSPHODIESTERASE PDEF"/>
    <property type="match status" value="1"/>
</dbReference>
<keyword evidence="6" id="KW-1185">Reference proteome</keyword>
<dbReference type="InterPro" id="IPR029787">
    <property type="entry name" value="Nucleotide_cyclase"/>
</dbReference>
<dbReference type="SMART" id="SM00052">
    <property type="entry name" value="EAL"/>
    <property type="match status" value="1"/>
</dbReference>
<evidence type="ECO:0000313" key="5">
    <source>
        <dbReference type="EMBL" id="MCC0177000.1"/>
    </source>
</evidence>
<accession>A0A964BPG8</accession>
<evidence type="ECO:0000313" key="6">
    <source>
        <dbReference type="Proteomes" id="UP000729733"/>
    </source>
</evidence>
<dbReference type="InterPro" id="IPR011006">
    <property type="entry name" value="CheY-like_superfamily"/>
</dbReference>
<feature type="domain" description="EAL" evidence="3">
    <location>
        <begin position="328"/>
        <end position="582"/>
    </location>
</feature>
<evidence type="ECO:0000259" key="2">
    <source>
        <dbReference type="PROSITE" id="PS50110"/>
    </source>
</evidence>